<reference evidence="2 3" key="1">
    <citation type="submission" date="2017-09" db="EMBL/GenBank/DDBJ databases">
        <title>Depth-based differentiation of microbial function through sediment-hosted aquifers and enrichment of novel symbionts in the deep terrestrial subsurface.</title>
        <authorList>
            <person name="Probst A.J."/>
            <person name="Ladd B."/>
            <person name="Jarett J.K."/>
            <person name="Geller-Mcgrath D.E."/>
            <person name="Sieber C.M."/>
            <person name="Emerson J.B."/>
            <person name="Anantharaman K."/>
            <person name="Thomas B.C."/>
            <person name="Malmstrom R."/>
            <person name="Stieglmeier M."/>
            <person name="Klingl A."/>
            <person name="Woyke T."/>
            <person name="Ryan C.M."/>
            <person name="Banfield J.F."/>
        </authorList>
    </citation>
    <scope>NUCLEOTIDE SEQUENCE [LARGE SCALE GENOMIC DNA]</scope>
    <source>
        <strain evidence="2">CG22_combo_CG10-13_8_21_14_all_36_13</strain>
    </source>
</reference>
<feature type="transmembrane region" description="Helical" evidence="1">
    <location>
        <begin position="115"/>
        <end position="133"/>
    </location>
</feature>
<name>A0A2H0DYP1_9BACT</name>
<keyword evidence="1" id="KW-0472">Membrane</keyword>
<feature type="transmembrane region" description="Helical" evidence="1">
    <location>
        <begin position="7"/>
        <end position="28"/>
    </location>
</feature>
<sequence length="142" mass="15865">MIKKSFFYGILGTLSLLVVYFVIITLVSSWNFALEQFSQFWYFVVSLAVGFGIQIGLYTYLKNLIHHSDSSNNILAVSGVTSISAMISCCAHYLVNILPIIGVTGFVSVVSQYQIELFWVGLLFNIVGIIYIGRKVITYGRT</sequence>
<feature type="transmembrane region" description="Helical" evidence="1">
    <location>
        <begin position="40"/>
        <end position="61"/>
    </location>
</feature>
<comment type="caution">
    <text evidence="2">The sequence shown here is derived from an EMBL/GenBank/DDBJ whole genome shotgun (WGS) entry which is preliminary data.</text>
</comment>
<dbReference type="AlphaFoldDB" id="A0A2H0DYP1"/>
<feature type="transmembrane region" description="Helical" evidence="1">
    <location>
        <begin position="73"/>
        <end position="95"/>
    </location>
</feature>
<organism evidence="2 3">
    <name type="scientific">Candidatus Campbellbacteria bacterium CG22_combo_CG10-13_8_21_14_all_36_13</name>
    <dbReference type="NCBI Taxonomy" id="1974529"/>
    <lineage>
        <taxon>Bacteria</taxon>
        <taxon>Candidatus Campbelliibacteriota</taxon>
    </lineage>
</organism>
<accession>A0A2H0DYP1</accession>
<evidence type="ECO:0000313" key="2">
    <source>
        <dbReference type="EMBL" id="PIP87296.1"/>
    </source>
</evidence>
<evidence type="ECO:0000313" key="3">
    <source>
        <dbReference type="Proteomes" id="UP000231143"/>
    </source>
</evidence>
<evidence type="ECO:0000256" key="1">
    <source>
        <dbReference type="SAM" id="Phobius"/>
    </source>
</evidence>
<keyword evidence="1" id="KW-0812">Transmembrane</keyword>
<gene>
    <name evidence="2" type="ORF">COW81_01090</name>
</gene>
<proteinExistence type="predicted"/>
<keyword evidence="1" id="KW-1133">Transmembrane helix</keyword>
<dbReference type="Proteomes" id="UP000231143">
    <property type="component" value="Unassembled WGS sequence"/>
</dbReference>
<dbReference type="EMBL" id="PCTT01000013">
    <property type="protein sequence ID" value="PIP87296.1"/>
    <property type="molecule type" value="Genomic_DNA"/>
</dbReference>
<protein>
    <submittedName>
        <fullName evidence="2">Uncharacterized protein</fullName>
    </submittedName>
</protein>